<dbReference type="Proteomes" id="UP000006272">
    <property type="component" value="Unassembled WGS sequence"/>
</dbReference>
<evidence type="ECO:0000256" key="1">
    <source>
        <dbReference type="SAM" id="Phobius"/>
    </source>
</evidence>
<dbReference type="GO" id="GO:0005886">
    <property type="term" value="C:plasma membrane"/>
    <property type="evidence" value="ECO:0007669"/>
    <property type="project" value="TreeGrafter"/>
</dbReference>
<evidence type="ECO:0000313" key="3">
    <source>
        <dbReference type="Proteomes" id="UP000006272"/>
    </source>
</evidence>
<evidence type="ECO:0000313" key="2">
    <source>
        <dbReference type="EMBL" id="EKO39088.1"/>
    </source>
</evidence>
<dbReference type="GO" id="GO:0042910">
    <property type="term" value="F:xenobiotic transmembrane transporter activity"/>
    <property type="evidence" value="ECO:0007669"/>
    <property type="project" value="TreeGrafter"/>
</dbReference>
<dbReference type="Gene3D" id="3.30.70.1430">
    <property type="entry name" value="Multidrug efflux transporter AcrB pore domain"/>
    <property type="match status" value="1"/>
</dbReference>
<feature type="transmembrane region" description="Helical" evidence="1">
    <location>
        <begin position="344"/>
        <end position="372"/>
    </location>
</feature>
<feature type="non-terminal residue" evidence="2">
    <location>
        <position position="375"/>
    </location>
</feature>
<dbReference type="Gene3D" id="3.30.70.1320">
    <property type="entry name" value="Multidrug efflux transporter AcrB pore domain like"/>
    <property type="match status" value="1"/>
</dbReference>
<dbReference type="AlphaFoldDB" id="K6H9E2"/>
<dbReference type="Gene3D" id="3.30.2090.10">
    <property type="entry name" value="Multidrug efflux transporter AcrB TolC docking domain, DN and DC subdomains"/>
    <property type="match status" value="1"/>
</dbReference>
<reference evidence="2 3" key="1">
    <citation type="submission" date="2012-07" db="EMBL/GenBank/DDBJ databases">
        <title>Draft genome sequence of Desulfovibrio magneticus str. Maddingley MBC34 obtained from a metagenomic sequence of a methanogenic enrichment isolated from coal-seam formation water in Victoria, Australia.</title>
        <authorList>
            <person name="Greenfield P."/>
            <person name="Hendry P."/>
            <person name="Li D."/>
            <person name="Rosewarne C.P."/>
            <person name="Tran-Dinh N."/>
            <person name="Elbourne L.D.H."/>
            <person name="Paulsen I.T."/>
            <person name="Midgley D.J."/>
        </authorList>
    </citation>
    <scope>NUCLEOTIDE SEQUENCE [LARGE SCALE GENOMIC DNA]</scope>
    <source>
        <strain evidence="3">Maddingley MBC34</strain>
    </source>
</reference>
<dbReference type="SUPFAM" id="SSF82693">
    <property type="entry name" value="Multidrug efflux transporter AcrB pore domain, PN1, PN2, PC1 and PC2 subdomains"/>
    <property type="match status" value="2"/>
</dbReference>
<accession>K6H9E2</accession>
<dbReference type="Gene3D" id="1.20.1640.10">
    <property type="entry name" value="Multidrug efflux transporter AcrB transmembrane domain"/>
    <property type="match status" value="1"/>
</dbReference>
<organism evidence="2 3">
    <name type="scientific">Solidesulfovibrio magneticus str. Maddingley MBC34</name>
    <dbReference type="NCBI Taxonomy" id="1206767"/>
    <lineage>
        <taxon>Bacteria</taxon>
        <taxon>Pseudomonadati</taxon>
        <taxon>Thermodesulfobacteriota</taxon>
        <taxon>Desulfovibrionia</taxon>
        <taxon>Desulfovibrionales</taxon>
        <taxon>Desulfovibrionaceae</taxon>
        <taxon>Solidesulfovibrio</taxon>
    </lineage>
</organism>
<dbReference type="PANTHER" id="PTHR32063:SF18">
    <property type="entry name" value="CATION EFFLUX SYSTEM PROTEIN"/>
    <property type="match status" value="1"/>
</dbReference>
<dbReference type="InterPro" id="IPR001036">
    <property type="entry name" value="Acrflvin-R"/>
</dbReference>
<name>K6H9E2_9BACT</name>
<dbReference type="Pfam" id="PF00873">
    <property type="entry name" value="ACR_tran"/>
    <property type="match status" value="1"/>
</dbReference>
<protein>
    <submittedName>
        <fullName evidence="2">Cation/multidrug efflux pump</fullName>
    </submittedName>
</protein>
<dbReference type="PRINTS" id="PR00702">
    <property type="entry name" value="ACRIFLAVINRP"/>
</dbReference>
<keyword evidence="1" id="KW-1133">Transmembrane helix</keyword>
<gene>
    <name evidence="2" type="ORF">B193_2215</name>
</gene>
<sequence length="375" mass="41266">MKGFNLSEWAVTHRPLTLFLILLVSLSGTWAYLHLGRAEDPDFTVKIMIISAQWPGATADEMQRLVADPIEKKLQEVPYFDKVKTYSRPGSVVMQLTLMDSMPPSEVKESWYQTRKRVSDIKINLPSGVLGPFFNDEFGDVDSLLYVLTGQDFTLRELKDEAEIIRQALLRVPSVAKVRFYGEQAECIYVELNHAKLATLGVTAQTIFTSIAKQNAVTPAGDLETAADTIYLRVDGSLKGTEALAEVPVQSNGKIFRLGDIATLRRGPQDPPTFTVRHEGTPGIALGVVMAKGANIQEFGHHLNAAMARIRENLPLGFEISQVADQPEVVSESVKEFVRSFVEALVIVLAVSFLSLGWRTGVVVALAVPLVLAMV</sequence>
<dbReference type="SUPFAM" id="SSF82714">
    <property type="entry name" value="Multidrug efflux transporter AcrB TolC docking domain, DN and DC subdomains"/>
    <property type="match status" value="1"/>
</dbReference>
<keyword evidence="1" id="KW-0812">Transmembrane</keyword>
<proteinExistence type="predicted"/>
<dbReference type="InterPro" id="IPR027463">
    <property type="entry name" value="AcrB_DN_DC_subdom"/>
</dbReference>
<dbReference type="PANTHER" id="PTHR32063">
    <property type="match status" value="1"/>
</dbReference>
<keyword evidence="1" id="KW-0472">Membrane</keyword>
<comment type="caution">
    <text evidence="2">The sequence shown here is derived from an EMBL/GenBank/DDBJ whole genome shotgun (WGS) entry which is preliminary data.</text>
</comment>
<dbReference type="EMBL" id="ALAO01000175">
    <property type="protein sequence ID" value="EKO39088.1"/>
    <property type="molecule type" value="Genomic_DNA"/>
</dbReference>